<dbReference type="RefSeq" id="WP_261766419.1">
    <property type="nucleotide sequence ID" value="NZ_BJWI01000004.1"/>
</dbReference>
<accession>A0A1I5M6K9</accession>
<gene>
    <name evidence="2" type="ORF">HHA03_05670</name>
    <name evidence="3" type="ORF">SAMN05421839_10453</name>
</gene>
<keyword evidence="5" id="KW-1185">Reference proteome</keyword>
<organism evidence="3 4">
    <name type="scientific">Halolactibacillus halophilus</name>
    <dbReference type="NCBI Taxonomy" id="306540"/>
    <lineage>
        <taxon>Bacteria</taxon>
        <taxon>Bacillati</taxon>
        <taxon>Bacillota</taxon>
        <taxon>Bacilli</taxon>
        <taxon>Bacillales</taxon>
        <taxon>Bacillaceae</taxon>
        <taxon>Halolactibacillus</taxon>
    </lineage>
</organism>
<evidence type="ECO:0000256" key="1">
    <source>
        <dbReference type="SAM" id="MobiDB-lite"/>
    </source>
</evidence>
<protein>
    <submittedName>
        <fullName evidence="3">Uncharacterized protein</fullName>
    </submittedName>
</protein>
<evidence type="ECO:0000313" key="2">
    <source>
        <dbReference type="EMBL" id="GEM01035.1"/>
    </source>
</evidence>
<evidence type="ECO:0000313" key="4">
    <source>
        <dbReference type="Proteomes" id="UP000242243"/>
    </source>
</evidence>
<dbReference type="Proteomes" id="UP000321547">
    <property type="component" value="Unassembled WGS sequence"/>
</dbReference>
<dbReference type="Proteomes" id="UP000242243">
    <property type="component" value="Unassembled WGS sequence"/>
</dbReference>
<feature type="compositionally biased region" description="Polar residues" evidence="1">
    <location>
        <begin position="15"/>
        <end position="27"/>
    </location>
</feature>
<evidence type="ECO:0000313" key="3">
    <source>
        <dbReference type="EMBL" id="SFP05155.1"/>
    </source>
</evidence>
<reference evidence="2 5" key="2">
    <citation type="submission" date="2019-07" db="EMBL/GenBank/DDBJ databases">
        <title>Whole genome shotgun sequence of Halolactibacillus halophilus NBRC 100868.</title>
        <authorList>
            <person name="Hosoyama A."/>
            <person name="Uohara A."/>
            <person name="Ohji S."/>
            <person name="Ichikawa N."/>
        </authorList>
    </citation>
    <scope>NUCLEOTIDE SEQUENCE [LARGE SCALE GENOMIC DNA]</scope>
    <source>
        <strain evidence="2 5">NBRC 100868</strain>
    </source>
</reference>
<dbReference type="EMBL" id="BJWI01000004">
    <property type="protein sequence ID" value="GEM01035.1"/>
    <property type="molecule type" value="Genomic_DNA"/>
</dbReference>
<proteinExistence type="predicted"/>
<dbReference type="EMBL" id="FOXC01000004">
    <property type="protein sequence ID" value="SFP05155.1"/>
    <property type="molecule type" value="Genomic_DNA"/>
</dbReference>
<reference evidence="3 4" key="1">
    <citation type="submission" date="2016-10" db="EMBL/GenBank/DDBJ databases">
        <authorList>
            <person name="de Groot N.N."/>
        </authorList>
    </citation>
    <scope>NUCLEOTIDE SEQUENCE [LARGE SCALE GENOMIC DNA]</scope>
    <source>
        <strain evidence="3 4">DSM 17073</strain>
    </source>
</reference>
<feature type="region of interest" description="Disordered" evidence="1">
    <location>
        <begin position="15"/>
        <end position="40"/>
    </location>
</feature>
<feature type="compositionally biased region" description="Basic residues" evidence="1">
    <location>
        <begin position="31"/>
        <end position="40"/>
    </location>
</feature>
<sequence>MLWRSIMPTNAFTTAIQARQKPMQSAEIQGRKAKKFRDDD</sequence>
<dbReference type="AlphaFoldDB" id="A0A1I5M6K9"/>
<name>A0A1I5M6K9_9BACI</name>
<evidence type="ECO:0000313" key="5">
    <source>
        <dbReference type="Proteomes" id="UP000321547"/>
    </source>
</evidence>